<dbReference type="Pfam" id="PF00271">
    <property type="entry name" value="Helicase_C"/>
    <property type="match status" value="1"/>
</dbReference>
<dbReference type="EMBL" id="NTYF01000023">
    <property type="protein sequence ID" value="PER55704.1"/>
    <property type="molecule type" value="Genomic_DNA"/>
</dbReference>
<evidence type="ECO:0000259" key="2">
    <source>
        <dbReference type="PROSITE" id="PS51194"/>
    </source>
</evidence>
<protein>
    <recommendedName>
        <fullName evidence="2">Helicase C-terminal domain-containing protein</fullName>
    </recommendedName>
</protein>
<feature type="domain" description="Helicase C-terminal" evidence="2">
    <location>
        <begin position="382"/>
        <end position="531"/>
    </location>
</feature>
<reference evidence="3 4" key="1">
    <citation type="submission" date="2017-09" db="EMBL/GenBank/DDBJ databases">
        <title>Large-scale bioinformatics analysis of Bacillus genomes uncovers conserved roles of natural products in bacterial physiology.</title>
        <authorList>
            <consortium name="Agbiome Team Llc"/>
            <person name="Bleich R.M."/>
            <person name="Kirk G.J."/>
            <person name="Santa Maria K.C."/>
            <person name="Allen S.E."/>
            <person name="Farag S."/>
            <person name="Shank E.A."/>
            <person name="Bowers A."/>
        </authorList>
    </citation>
    <scope>NUCLEOTIDE SEQUENCE [LARGE SCALE GENOMIC DNA]</scope>
    <source>
        <strain evidence="3 4">AFS005140</strain>
    </source>
</reference>
<dbReference type="InterPro" id="IPR001650">
    <property type="entry name" value="Helicase_C-like"/>
</dbReference>
<dbReference type="SUPFAM" id="SSF52540">
    <property type="entry name" value="P-loop containing nucleoside triphosphate hydrolases"/>
    <property type="match status" value="1"/>
</dbReference>
<evidence type="ECO:0000313" key="3">
    <source>
        <dbReference type="EMBL" id="PER55704.1"/>
    </source>
</evidence>
<dbReference type="RefSeq" id="WP_098317044.1">
    <property type="nucleotide sequence ID" value="NZ_NTYF01000023.1"/>
</dbReference>
<proteinExistence type="predicted"/>
<dbReference type="Gene3D" id="3.40.50.10810">
    <property type="entry name" value="Tandem AAA-ATPase domain"/>
    <property type="match status" value="1"/>
</dbReference>
<dbReference type="AlphaFoldDB" id="A0ABD6S794"/>
<sequence length="578" mass="66606">MLFASRHQEVVIDDFFDVEADGGVPFEESPEFYLTGDLSEERTELLDKLMTLTFEQMKSMTDVLEKSAKAFGRDCVPITLREAQVLPVLMSYVNPRFFLGDKPGLGKTVMSGASYAYYRYFMKKKGQEPKKVLVVTDSSHVLGFAGEWNTFGLKVVPLVGGKVARALKKHDPNDCDGFVINWDGLKTNAFLEYYLEHADEFGFAIFDETSALLNPKSMLYQTANHIINKYRGGIERVIFLNGSSFEKNLFDIYHQFQILMPKLIPNKDFLESRYVVRSGREVFMHDMSRFNPFQKHVVKRKTGEIADYQNLEELRNRLKYYYVARSKQDYASDLPKHNYRLHVANLTSEQKKRLSESSNMSNINSPKTSDPNAKFTLATAPKLKAVVEFAQQTEEDRPLVYVYNKESQKTMKEELEAVGYRVGILNGDIAPAEKAETLRAFNTGNLDMLVFNVEKAINIPTSDRIIFYDIPMMPQRTNQITGRIDRNNYEVKKFYDFFCYNDSPEMVNLVRLAYFRETHGENFTGQRVGVYAQLVRQLHAYFSTETLETVEEMFDRMEAENGTFADIEQDVRRALGLD</sequence>
<dbReference type="Gene3D" id="3.40.50.300">
    <property type="entry name" value="P-loop containing nucleotide triphosphate hydrolases"/>
    <property type="match status" value="1"/>
</dbReference>
<feature type="compositionally biased region" description="Polar residues" evidence="1">
    <location>
        <begin position="356"/>
        <end position="371"/>
    </location>
</feature>
<dbReference type="InterPro" id="IPR038718">
    <property type="entry name" value="SNF2-like_sf"/>
</dbReference>
<dbReference type="Pfam" id="PF00176">
    <property type="entry name" value="SNF2-rel_dom"/>
    <property type="match status" value="1"/>
</dbReference>
<comment type="caution">
    <text evidence="3">The sequence shown here is derived from an EMBL/GenBank/DDBJ whole genome shotgun (WGS) entry which is preliminary data.</text>
</comment>
<dbReference type="InterPro" id="IPR027417">
    <property type="entry name" value="P-loop_NTPase"/>
</dbReference>
<gene>
    <name evidence="3" type="ORF">CN495_08095</name>
</gene>
<accession>A0ABD6S794</accession>
<dbReference type="PANTHER" id="PTHR10799">
    <property type="entry name" value="SNF2/RAD54 HELICASE FAMILY"/>
    <property type="match status" value="1"/>
</dbReference>
<organism evidence="3 4">
    <name type="scientific">Bacillus thuringiensis</name>
    <dbReference type="NCBI Taxonomy" id="1428"/>
    <lineage>
        <taxon>Bacteria</taxon>
        <taxon>Bacillati</taxon>
        <taxon>Bacillota</taxon>
        <taxon>Bacilli</taxon>
        <taxon>Bacillales</taxon>
        <taxon>Bacillaceae</taxon>
        <taxon>Bacillus</taxon>
        <taxon>Bacillus cereus group</taxon>
    </lineage>
</organism>
<feature type="region of interest" description="Disordered" evidence="1">
    <location>
        <begin position="350"/>
        <end position="373"/>
    </location>
</feature>
<dbReference type="SMART" id="SM00490">
    <property type="entry name" value="HELICc"/>
    <property type="match status" value="1"/>
</dbReference>
<evidence type="ECO:0000313" key="4">
    <source>
        <dbReference type="Proteomes" id="UP000219897"/>
    </source>
</evidence>
<dbReference type="Proteomes" id="UP000219897">
    <property type="component" value="Unassembled WGS sequence"/>
</dbReference>
<dbReference type="PROSITE" id="PS51194">
    <property type="entry name" value="HELICASE_CTER"/>
    <property type="match status" value="1"/>
</dbReference>
<name>A0ABD6S794_BACTU</name>
<evidence type="ECO:0000256" key="1">
    <source>
        <dbReference type="SAM" id="MobiDB-lite"/>
    </source>
</evidence>
<dbReference type="InterPro" id="IPR000330">
    <property type="entry name" value="SNF2_N"/>
</dbReference>